<dbReference type="AlphaFoldDB" id="B0C5M9"/>
<feature type="compositionally biased region" description="Pro residues" evidence="2">
    <location>
        <begin position="299"/>
        <end position="314"/>
    </location>
</feature>
<evidence type="ECO:0000256" key="1">
    <source>
        <dbReference type="SAM" id="Coils"/>
    </source>
</evidence>
<organism evidence="3 4">
    <name type="scientific">Acaryochloris marina (strain MBIC 11017)</name>
    <dbReference type="NCBI Taxonomy" id="329726"/>
    <lineage>
        <taxon>Bacteria</taxon>
        <taxon>Bacillati</taxon>
        <taxon>Cyanobacteriota</taxon>
        <taxon>Cyanophyceae</taxon>
        <taxon>Acaryochloridales</taxon>
        <taxon>Acaryochloridaceae</taxon>
        <taxon>Acaryochloris</taxon>
    </lineage>
</organism>
<keyword evidence="1" id="KW-0175">Coiled coil</keyword>
<dbReference type="EMBL" id="CP000828">
    <property type="protein sequence ID" value="ABW28750.1"/>
    <property type="molecule type" value="Genomic_DNA"/>
</dbReference>
<gene>
    <name evidence="3" type="ordered locus">AM1_3760</name>
</gene>
<evidence type="ECO:0000313" key="3">
    <source>
        <dbReference type="EMBL" id="ABW28750.1"/>
    </source>
</evidence>
<dbReference type="Proteomes" id="UP000000268">
    <property type="component" value="Chromosome"/>
</dbReference>
<keyword evidence="4" id="KW-1185">Reference proteome</keyword>
<dbReference type="KEGG" id="amr:AM1_3760"/>
<feature type="region of interest" description="Disordered" evidence="2">
    <location>
        <begin position="277"/>
        <end position="322"/>
    </location>
</feature>
<dbReference type="OrthoDB" id="480303at2"/>
<reference evidence="3 4" key="1">
    <citation type="journal article" date="2008" name="Proc. Natl. Acad. Sci. U.S.A.">
        <title>Niche adaptation and genome expansion in the chlorophyll d-producing cyanobacterium Acaryochloris marina.</title>
        <authorList>
            <person name="Swingley W.D."/>
            <person name="Chen M."/>
            <person name="Cheung P.C."/>
            <person name="Conrad A.L."/>
            <person name="Dejesa L.C."/>
            <person name="Hao J."/>
            <person name="Honchak B.M."/>
            <person name="Karbach L.E."/>
            <person name="Kurdoglu A."/>
            <person name="Lahiri S."/>
            <person name="Mastrian S.D."/>
            <person name="Miyashita H."/>
            <person name="Page L."/>
            <person name="Ramakrishna P."/>
            <person name="Satoh S."/>
            <person name="Sattley W.M."/>
            <person name="Shimada Y."/>
            <person name="Taylor H.L."/>
            <person name="Tomo T."/>
            <person name="Tsuchiya T."/>
            <person name="Wang Z.T."/>
            <person name="Raymond J."/>
            <person name="Mimuro M."/>
            <person name="Blankenship R.E."/>
            <person name="Touchman J.W."/>
        </authorList>
    </citation>
    <scope>NUCLEOTIDE SEQUENCE [LARGE SCALE GENOMIC DNA]</scope>
    <source>
        <strain evidence="4">MBIC 11017</strain>
    </source>
</reference>
<sequence>MITHQTLCKKHHSLKRNCLKFLSVSSVLLILISGCSSDSSKSKSKAQTEDPAAASSPAPLNSTPTKLKLTVASPESLRVKQGDLIVKGQILVDRTAARQNIMARRQKVQQEVALLTATEQIPTAPTNTNAAEVQVQQARERVRLADAAIQDYLAKSPYTDLARQTLPLPTEEKQLAQLQFAKTSAQAQLEQAIAQRKSLQASQQARQQGQAVASSKKIQLLNELKTIEAQLQSFQDILSPHDAIVQKVDWQKKGKNGTTVELALAVHSLSDPIPSLSNGTNNPLLSVPSPAPASGQPFPSLPAPLAPTPQPPGQVPTAAQQP</sequence>
<protein>
    <submittedName>
        <fullName evidence="3">Uncharacterized protein</fullName>
    </submittedName>
</protein>
<evidence type="ECO:0000256" key="2">
    <source>
        <dbReference type="SAM" id="MobiDB-lite"/>
    </source>
</evidence>
<name>B0C5M9_ACAM1</name>
<feature type="coiled-coil region" evidence="1">
    <location>
        <begin position="135"/>
        <end position="237"/>
    </location>
</feature>
<feature type="region of interest" description="Disordered" evidence="2">
    <location>
        <begin position="37"/>
        <end position="65"/>
    </location>
</feature>
<dbReference type="HOGENOM" id="CLU_862278_0_0_3"/>
<feature type="compositionally biased region" description="Low complexity" evidence="2">
    <location>
        <begin position="283"/>
        <end position="298"/>
    </location>
</feature>
<dbReference type="RefSeq" id="WP_012164128.1">
    <property type="nucleotide sequence ID" value="NC_009925.1"/>
</dbReference>
<accession>B0C5M9</accession>
<evidence type="ECO:0000313" key="4">
    <source>
        <dbReference type="Proteomes" id="UP000000268"/>
    </source>
</evidence>
<dbReference type="eggNOG" id="COG3206">
    <property type="taxonomic scope" value="Bacteria"/>
</dbReference>
<proteinExistence type="predicted"/>